<gene>
    <name evidence="2" type="ORF">DBZ36_01170</name>
</gene>
<reference evidence="2 3" key="1">
    <citation type="submission" date="2018-09" db="EMBL/GenBank/DDBJ databases">
        <authorList>
            <person name="Wang Z."/>
        </authorList>
    </citation>
    <scope>NUCLEOTIDE SEQUENCE [LARGE SCALE GENOMIC DNA]</scope>
    <source>
        <strain evidence="2 3">ALS 81</strain>
    </source>
</reference>
<sequence length="466" mass="53177">MSFKDTVLDMPTLQTRTSLNISDSRLVEQAFKLRNRYGFVISEPPSSINIGHVHDKLKQYLQAHSSIFNFSRKEWRIVPWAFMLSINGNPPLYENEDYIQLLFERIKSKFDTTSPLIQVFLQEYPLGSRWFDLLRNAIHDFVTDSPDIKAITIKQWIDNTQILEKNSHEICAGNIRNAGFQSTFSSFKLTRGLEHSAFASESISYLLADLKSTLSTLDIHAQSQLVSSCLSFFITAEDSLKYPALRVNIADGLLSSFADNHIIPHIKKLLTDFFLNHYNDPRTSAVMWIGVTPTALSVIKSWLVENTMHDFFNLLSHIAKTDPMADKHWKSRKRFWNAYLKKGYIQEAWVALGSSAYSEARNFLQGGRSTYASLSGGQPRHSALIMVINGVLITEWSHSGSFRIWDTSLQRPKLYLSSYRRGNLVNGSDHTGSHSGSERGLWQQRLSSLIHDLTGVSIPRREYMND</sequence>
<dbReference type="OrthoDB" id="3035290at2"/>
<dbReference type="InterPro" id="IPR028943">
    <property type="entry name" value="ZorC_EH_Signature_dom"/>
</dbReference>
<dbReference type="RefSeq" id="WP_120353089.1">
    <property type="nucleotide sequence ID" value="NZ_RAQO01000001.1"/>
</dbReference>
<organism evidence="2 3">
    <name type="scientific">Alginatibacterium sediminis</name>
    <dbReference type="NCBI Taxonomy" id="2164068"/>
    <lineage>
        <taxon>Bacteria</taxon>
        <taxon>Pseudomonadati</taxon>
        <taxon>Pseudomonadota</taxon>
        <taxon>Gammaproteobacteria</taxon>
        <taxon>Alteromonadales</taxon>
        <taxon>Alteromonadaceae</taxon>
        <taxon>Alginatibacterium</taxon>
    </lineage>
</organism>
<dbReference type="EMBL" id="RAQO01000001">
    <property type="protein sequence ID" value="RKF22287.1"/>
    <property type="molecule type" value="Genomic_DNA"/>
</dbReference>
<protein>
    <recommendedName>
        <fullName evidence="1">Zorya protein ZorC EH domain-containing protein</fullName>
    </recommendedName>
</protein>
<proteinExistence type="predicted"/>
<evidence type="ECO:0000259" key="1">
    <source>
        <dbReference type="Pfam" id="PF15611"/>
    </source>
</evidence>
<evidence type="ECO:0000313" key="2">
    <source>
        <dbReference type="EMBL" id="RKF22287.1"/>
    </source>
</evidence>
<feature type="domain" description="Zorya protein ZorC EH" evidence="1">
    <location>
        <begin position="177"/>
        <end position="440"/>
    </location>
</feature>
<comment type="caution">
    <text evidence="2">The sequence shown here is derived from an EMBL/GenBank/DDBJ whole genome shotgun (WGS) entry which is preliminary data.</text>
</comment>
<dbReference type="AlphaFoldDB" id="A0A420ENJ6"/>
<dbReference type="Proteomes" id="UP000286482">
    <property type="component" value="Unassembled WGS sequence"/>
</dbReference>
<dbReference type="Pfam" id="PF15611">
    <property type="entry name" value="EH_Signature"/>
    <property type="match status" value="1"/>
</dbReference>
<evidence type="ECO:0000313" key="3">
    <source>
        <dbReference type="Proteomes" id="UP000286482"/>
    </source>
</evidence>
<keyword evidence="3" id="KW-1185">Reference proteome</keyword>
<name>A0A420ENJ6_9ALTE</name>
<accession>A0A420ENJ6</accession>